<feature type="domain" description="VOC" evidence="1">
    <location>
        <begin position="5"/>
        <end position="124"/>
    </location>
</feature>
<evidence type="ECO:0000313" key="2">
    <source>
        <dbReference type="EMBL" id="RHW17861.1"/>
    </source>
</evidence>
<accession>A0A396RW06</accession>
<keyword evidence="3" id="KW-1185">Reference proteome</keyword>
<evidence type="ECO:0000259" key="1">
    <source>
        <dbReference type="PROSITE" id="PS51819"/>
    </source>
</evidence>
<name>A0A396RW06_9SPHN</name>
<dbReference type="Gene3D" id="3.10.180.10">
    <property type="entry name" value="2,3-Dihydroxybiphenyl 1,2-Dioxygenase, domain 1"/>
    <property type="match status" value="1"/>
</dbReference>
<dbReference type="AlphaFoldDB" id="A0A396RW06"/>
<dbReference type="SUPFAM" id="SSF54593">
    <property type="entry name" value="Glyoxalase/Bleomycin resistance protein/Dihydroxybiphenyl dioxygenase"/>
    <property type="match status" value="1"/>
</dbReference>
<dbReference type="Proteomes" id="UP000266693">
    <property type="component" value="Unassembled WGS sequence"/>
</dbReference>
<dbReference type="OrthoDB" id="9804907at2"/>
<gene>
    <name evidence="2" type="ORF">D1610_04900</name>
</gene>
<proteinExistence type="predicted"/>
<evidence type="ECO:0000313" key="3">
    <source>
        <dbReference type="Proteomes" id="UP000266693"/>
    </source>
</evidence>
<organism evidence="2 3">
    <name type="scientific">Sphingomonas gilva</name>
    <dbReference type="NCBI Taxonomy" id="2305907"/>
    <lineage>
        <taxon>Bacteria</taxon>
        <taxon>Pseudomonadati</taxon>
        <taxon>Pseudomonadota</taxon>
        <taxon>Alphaproteobacteria</taxon>
        <taxon>Sphingomonadales</taxon>
        <taxon>Sphingomonadaceae</taxon>
        <taxon>Sphingomonas</taxon>
    </lineage>
</organism>
<dbReference type="Pfam" id="PF00903">
    <property type="entry name" value="Glyoxalase"/>
    <property type="match status" value="1"/>
</dbReference>
<dbReference type="EMBL" id="QWLV01000002">
    <property type="protein sequence ID" value="RHW17861.1"/>
    <property type="molecule type" value="Genomic_DNA"/>
</dbReference>
<reference evidence="2 3" key="1">
    <citation type="submission" date="2018-08" db="EMBL/GenBank/DDBJ databases">
        <title>The multiple taxonomic identification of Sphingomonas gilva.</title>
        <authorList>
            <person name="Zhu D."/>
            <person name="Zheng S."/>
        </authorList>
    </citation>
    <scope>NUCLEOTIDE SEQUENCE [LARGE SCALE GENOMIC DNA]</scope>
    <source>
        <strain evidence="2 3">ZDH117</strain>
    </source>
</reference>
<dbReference type="InterPro" id="IPR004360">
    <property type="entry name" value="Glyas_Fos-R_dOase_dom"/>
</dbReference>
<dbReference type="InterPro" id="IPR037523">
    <property type="entry name" value="VOC_core"/>
</dbReference>
<comment type="caution">
    <text evidence="2">The sequence shown here is derived from an EMBL/GenBank/DDBJ whole genome shotgun (WGS) entry which is preliminary data.</text>
</comment>
<protein>
    <submittedName>
        <fullName evidence="2">VOC family protein</fullName>
    </submittedName>
</protein>
<dbReference type="PROSITE" id="PS51819">
    <property type="entry name" value="VOC"/>
    <property type="match status" value="1"/>
</dbReference>
<sequence length="124" mass="13774">MLKDKSSSAIVGASDLERARDFYANTLGLELAEDMDGALTFRTGDTWLVVYQSEGFKPSTANAVAWGGGKDVETIADDLRRRGVRLEEYPDMGMEVDNGVHKDDDFRAIWFKDPDGNILHVNSM</sequence>
<dbReference type="RefSeq" id="WP_118863053.1">
    <property type="nucleotide sequence ID" value="NZ_QWLV01000002.1"/>
</dbReference>
<dbReference type="InterPro" id="IPR029068">
    <property type="entry name" value="Glyas_Bleomycin-R_OHBP_Dase"/>
</dbReference>